<evidence type="ECO:0000256" key="3">
    <source>
        <dbReference type="SAM" id="SignalP"/>
    </source>
</evidence>
<evidence type="ECO:0000256" key="2">
    <source>
        <dbReference type="SAM" id="MobiDB-lite"/>
    </source>
</evidence>
<feature type="signal peptide" evidence="3">
    <location>
        <begin position="1"/>
        <end position="21"/>
    </location>
</feature>
<keyword evidence="5" id="KW-1185">Reference proteome</keyword>
<keyword evidence="3" id="KW-0732">Signal</keyword>
<feature type="coiled-coil region" evidence="1">
    <location>
        <begin position="504"/>
        <end position="531"/>
    </location>
</feature>
<evidence type="ECO:0000313" key="5">
    <source>
        <dbReference type="Proteomes" id="UP000680365"/>
    </source>
</evidence>
<feature type="compositionally biased region" description="Polar residues" evidence="2">
    <location>
        <begin position="559"/>
        <end position="574"/>
    </location>
</feature>
<keyword evidence="1" id="KW-0175">Coiled coil</keyword>
<comment type="caution">
    <text evidence="4">The sequence shown here is derived from an EMBL/GenBank/DDBJ whole genome shotgun (WGS) entry which is preliminary data.</text>
</comment>
<name>A0ABS5QLP9_9BACT</name>
<proteinExistence type="predicted"/>
<protein>
    <submittedName>
        <fullName evidence="4">Uncharacterized protein</fullName>
    </submittedName>
</protein>
<evidence type="ECO:0000313" key="4">
    <source>
        <dbReference type="EMBL" id="MBS8121703.1"/>
    </source>
</evidence>
<organism evidence="4 5">
    <name type="scientific">Candidatus Vampirococcus lugosii</name>
    <dbReference type="NCBI Taxonomy" id="2789015"/>
    <lineage>
        <taxon>Bacteria</taxon>
        <taxon>Candidatus Absconditibacteriota</taxon>
        <taxon>Vampirococcus</taxon>
    </lineage>
</organism>
<dbReference type="EMBL" id="JAEDAM010000010">
    <property type="protein sequence ID" value="MBS8121703.1"/>
    <property type="molecule type" value="Genomic_DNA"/>
</dbReference>
<dbReference type="Proteomes" id="UP000680365">
    <property type="component" value="Unassembled WGS sequence"/>
</dbReference>
<accession>A0ABS5QLP9</accession>
<reference evidence="4 5" key="1">
    <citation type="journal article" date="2021" name="Nat. Commun.">
        <title>Reductive evolution and unique predatory mode in the CPR bacterium Vampirococcus lugosii.</title>
        <authorList>
            <person name="Moreira D."/>
            <person name="Zivanovic Y."/>
            <person name="Lopez-Archilla A.I."/>
            <person name="Iniesto M."/>
            <person name="Lopez-Garcia P."/>
        </authorList>
    </citation>
    <scope>NUCLEOTIDE SEQUENCE [LARGE SCALE GENOMIC DNA]</scope>
    <source>
        <strain evidence="4">Chiprana</strain>
    </source>
</reference>
<dbReference type="RefSeq" id="WP_213348483.1">
    <property type="nucleotide sequence ID" value="NZ_JAEDAM010000010.1"/>
</dbReference>
<gene>
    <name evidence="4" type="ORF">VAMP_16n230</name>
</gene>
<evidence type="ECO:0000256" key="1">
    <source>
        <dbReference type="SAM" id="Coils"/>
    </source>
</evidence>
<feature type="region of interest" description="Disordered" evidence="2">
    <location>
        <begin position="547"/>
        <end position="588"/>
    </location>
</feature>
<sequence length="637" mass="71019">MKIKIKFILSLILISPMFSNSFSLKEYYEDETKDYDQDSLLEDHNESSFLGNIYTNSHNLVRETKLKSEKDSFSYVVDYLSDMYSCSVSEDDIYNIYSVSNPSFVYIQSGMDPDSQISTDKDDFIESCKNVVRCFGDNNVDAIEGYTQSTRNLCTSKVNSIVNSSQDNISKNESIKYDNSGSDMFMNGSLENSPFDLLVDIKNIGDTLFEDNEEPEEINFYETDSGGNSDGSSGGDQTLLNKTLLTQNLGNKTGLNSGLLTTNLLNSNLLALNSLNGDGENQIPNDSVSNGLINNFVCNENIDIVNPEQIYEQTNKDINQNLEDISNAHDDLVSQLTQNVPSNDIDFASDGSAQALDNFLGNQFEEQGYAITNPGGGNGTGDLTGTSPSPIDGIDHNSFVSKIGGMGLTDCINAGDKDSIFWIRVCMVYTETTGIVDQKTIMASEEAVDEINNVLLNLKRTGSIMKHKKTDEMREIGLQDIEFSKIFAFDLVLKTKPTFPGDGKYKEEARIAVIEEKNKEFEKKILKLSESPDLKSEKNKYLVRANPARMEGETRAGGDTSNRQGNIDYLSSSQEDMKLDHEKVSSNENESSMYEYMDIFHGFIEFNHDYWEQKNTTLHSIEDISRGFKERVVSGGG</sequence>
<feature type="chain" id="PRO_5047133435" evidence="3">
    <location>
        <begin position="22"/>
        <end position="637"/>
    </location>
</feature>
<feature type="compositionally biased region" description="Basic and acidic residues" evidence="2">
    <location>
        <begin position="575"/>
        <end position="585"/>
    </location>
</feature>